<dbReference type="EMBL" id="HE796683">
    <property type="protein sequence ID" value="CCG98388.1"/>
    <property type="molecule type" value="Genomic_DNA"/>
</dbReference>
<protein>
    <submittedName>
        <fullName evidence="1">Uncharacterized protein</fullName>
    </submittedName>
</protein>
<dbReference type="AlphaFoldDB" id="I0K2N5"/>
<evidence type="ECO:0000313" key="2">
    <source>
        <dbReference type="Proteomes" id="UP000011058"/>
    </source>
</evidence>
<dbReference type="KEGG" id="fae:FAES_0376"/>
<reference evidence="1 2" key="1">
    <citation type="journal article" date="2012" name="J. Bacteriol.">
        <title>Genome Sequence of Fibrella aestuarina BUZ 2T, a Filamentous Marine Bacterium.</title>
        <authorList>
            <person name="Filippini M."/>
            <person name="Qi W."/>
            <person name="Blom J."/>
            <person name="Goesmann A."/>
            <person name="Smits T.H."/>
            <person name="Bagheri H.C."/>
        </authorList>
    </citation>
    <scope>NUCLEOTIDE SEQUENCE [LARGE SCALE GENOMIC DNA]</scope>
    <source>
        <strain evidence="2">BUZ 2T</strain>
    </source>
</reference>
<name>I0K2N5_9BACT</name>
<dbReference type="Proteomes" id="UP000011058">
    <property type="component" value="Chromosome"/>
</dbReference>
<accession>I0K2N5</accession>
<gene>
    <name evidence="1" type="ORF">FAES_0376</name>
</gene>
<keyword evidence="2" id="KW-1185">Reference proteome</keyword>
<dbReference type="HOGENOM" id="CLU_3135906_0_0_10"/>
<sequence>MLYKKPGQVGRAFCQLWARLGTLLMASVGSINLQPADYQYASGARGGAL</sequence>
<organism evidence="1 2">
    <name type="scientific">Fibrella aestuarina BUZ 2</name>
    <dbReference type="NCBI Taxonomy" id="1166018"/>
    <lineage>
        <taxon>Bacteria</taxon>
        <taxon>Pseudomonadati</taxon>
        <taxon>Bacteroidota</taxon>
        <taxon>Cytophagia</taxon>
        <taxon>Cytophagales</taxon>
        <taxon>Spirosomataceae</taxon>
        <taxon>Fibrella</taxon>
    </lineage>
</organism>
<evidence type="ECO:0000313" key="1">
    <source>
        <dbReference type="EMBL" id="CCG98388.1"/>
    </source>
</evidence>
<proteinExistence type="predicted"/>